<proteinExistence type="inferred from homology"/>
<evidence type="ECO:0000256" key="2">
    <source>
        <dbReference type="ARBA" id="ARBA00023015"/>
    </source>
</evidence>
<evidence type="ECO:0000256" key="3">
    <source>
        <dbReference type="ARBA" id="ARBA00023125"/>
    </source>
</evidence>
<evidence type="ECO:0000256" key="4">
    <source>
        <dbReference type="ARBA" id="ARBA00023163"/>
    </source>
</evidence>
<feature type="domain" description="HTH lysR-type" evidence="5">
    <location>
        <begin position="1"/>
        <end position="58"/>
    </location>
</feature>
<dbReference type="GO" id="GO:0003700">
    <property type="term" value="F:DNA-binding transcription factor activity"/>
    <property type="evidence" value="ECO:0007669"/>
    <property type="project" value="InterPro"/>
</dbReference>
<comment type="similarity">
    <text evidence="1">Belongs to the LysR transcriptional regulatory family.</text>
</comment>
<keyword evidence="2" id="KW-0805">Transcription regulation</keyword>
<dbReference type="InterPro" id="IPR005119">
    <property type="entry name" value="LysR_subst-bd"/>
</dbReference>
<dbReference type="InterPro" id="IPR036388">
    <property type="entry name" value="WH-like_DNA-bd_sf"/>
</dbReference>
<dbReference type="Pfam" id="PF03466">
    <property type="entry name" value="LysR_substrate"/>
    <property type="match status" value="1"/>
</dbReference>
<dbReference type="InterPro" id="IPR000847">
    <property type="entry name" value="LysR_HTH_N"/>
</dbReference>
<dbReference type="AlphaFoldDB" id="A0A415UB25"/>
<dbReference type="PANTHER" id="PTHR30346:SF0">
    <property type="entry name" value="HCA OPERON TRANSCRIPTIONAL ACTIVATOR HCAR"/>
    <property type="match status" value="1"/>
</dbReference>
<evidence type="ECO:0000313" key="7">
    <source>
        <dbReference type="Proteomes" id="UP000283700"/>
    </source>
</evidence>
<dbReference type="Pfam" id="PF00126">
    <property type="entry name" value="HTH_1"/>
    <property type="match status" value="1"/>
</dbReference>
<dbReference type="Proteomes" id="UP000283700">
    <property type="component" value="Unassembled WGS sequence"/>
</dbReference>
<dbReference type="SUPFAM" id="SSF53850">
    <property type="entry name" value="Periplasmic binding protein-like II"/>
    <property type="match status" value="1"/>
</dbReference>
<evidence type="ECO:0000313" key="6">
    <source>
        <dbReference type="EMBL" id="RHN15336.1"/>
    </source>
</evidence>
<dbReference type="Gene3D" id="3.40.190.10">
    <property type="entry name" value="Periplasmic binding protein-like II"/>
    <property type="match status" value="2"/>
</dbReference>
<gene>
    <name evidence="6" type="ORF">DWZ29_04990</name>
</gene>
<keyword evidence="3" id="KW-0238">DNA-binding</keyword>
<comment type="caution">
    <text evidence="6">The sequence shown here is derived from an EMBL/GenBank/DDBJ whole genome shotgun (WGS) entry which is preliminary data.</text>
</comment>
<keyword evidence="4" id="KW-0804">Transcription</keyword>
<dbReference type="CDD" id="cd05466">
    <property type="entry name" value="PBP2_LTTR_substrate"/>
    <property type="match status" value="1"/>
</dbReference>
<protein>
    <submittedName>
        <fullName evidence="6">LysR family transcriptional regulator</fullName>
    </submittedName>
</protein>
<dbReference type="SUPFAM" id="SSF46785">
    <property type="entry name" value="Winged helix' DNA-binding domain"/>
    <property type="match status" value="1"/>
</dbReference>
<accession>A0A415UB25</accession>
<reference evidence="6 7" key="1">
    <citation type="submission" date="2018-08" db="EMBL/GenBank/DDBJ databases">
        <title>A genome reference for cultivated species of the human gut microbiota.</title>
        <authorList>
            <person name="Zou Y."/>
            <person name="Xue W."/>
            <person name="Luo G."/>
        </authorList>
    </citation>
    <scope>NUCLEOTIDE SEQUENCE [LARGE SCALE GENOMIC DNA]</scope>
    <source>
        <strain evidence="6 7">AF31-17AC</strain>
    </source>
</reference>
<dbReference type="InterPro" id="IPR036390">
    <property type="entry name" value="WH_DNA-bd_sf"/>
</dbReference>
<dbReference type="EMBL" id="QRQO01000009">
    <property type="protein sequence ID" value="RHN15336.1"/>
    <property type="molecule type" value="Genomic_DNA"/>
</dbReference>
<evidence type="ECO:0000256" key="1">
    <source>
        <dbReference type="ARBA" id="ARBA00009437"/>
    </source>
</evidence>
<sequence>MTVQQLKYILKVAEVGSITEAAKLLFISQPSLSNSIKETEKEAGITIFLRSRTGITLTKDGAEFLGYARQVIQQMELLEDRYVTNLPGKVTFGVSSQHYTFMENAFVELVKRFGQERYAFYYNETGTHQILDDVKNRVCDLGILYLSHENEIVMRKVIEENHLVFTELFSAKPHVFLQKDHPLASKKVVSVHDLAPYPRLNFVQGEYESVYFSEELFSSIPVDKEIRVNDRGAIVNFMLGLNAYTISSGIFPKYLNGENIISVPLAENETMYIGYVLNENQELSELGKSYLEELRKYAPANP</sequence>
<name>A0A415UB25_9FIRM</name>
<dbReference type="RefSeq" id="WP_118485825.1">
    <property type="nucleotide sequence ID" value="NZ_QRQO01000009.1"/>
</dbReference>
<dbReference type="FunFam" id="1.10.10.10:FF:000001">
    <property type="entry name" value="LysR family transcriptional regulator"/>
    <property type="match status" value="1"/>
</dbReference>
<dbReference type="PANTHER" id="PTHR30346">
    <property type="entry name" value="TRANSCRIPTIONAL DUAL REGULATOR HCAR-RELATED"/>
    <property type="match status" value="1"/>
</dbReference>
<dbReference type="GO" id="GO:0003677">
    <property type="term" value="F:DNA binding"/>
    <property type="evidence" value="ECO:0007669"/>
    <property type="project" value="UniProtKB-KW"/>
</dbReference>
<dbReference type="PROSITE" id="PS50931">
    <property type="entry name" value="HTH_LYSR"/>
    <property type="match status" value="1"/>
</dbReference>
<evidence type="ECO:0000259" key="5">
    <source>
        <dbReference type="PROSITE" id="PS50931"/>
    </source>
</evidence>
<organism evidence="6 7">
    <name type="scientific">Anaerobutyricum hallii</name>
    <dbReference type="NCBI Taxonomy" id="39488"/>
    <lineage>
        <taxon>Bacteria</taxon>
        <taxon>Bacillati</taxon>
        <taxon>Bacillota</taxon>
        <taxon>Clostridia</taxon>
        <taxon>Lachnospirales</taxon>
        <taxon>Lachnospiraceae</taxon>
        <taxon>Anaerobutyricum</taxon>
    </lineage>
</organism>
<dbReference type="GO" id="GO:0032993">
    <property type="term" value="C:protein-DNA complex"/>
    <property type="evidence" value="ECO:0007669"/>
    <property type="project" value="TreeGrafter"/>
</dbReference>
<dbReference type="Gene3D" id="1.10.10.10">
    <property type="entry name" value="Winged helix-like DNA-binding domain superfamily/Winged helix DNA-binding domain"/>
    <property type="match status" value="1"/>
</dbReference>